<feature type="region of interest" description="Disordered" evidence="5">
    <location>
        <begin position="214"/>
        <end position="247"/>
    </location>
</feature>
<evidence type="ECO:0000313" key="8">
    <source>
        <dbReference type="EMBL" id="KAF9323066.1"/>
    </source>
</evidence>
<dbReference type="Pfam" id="PF00520">
    <property type="entry name" value="Ion_trans"/>
    <property type="match status" value="1"/>
</dbReference>
<feature type="transmembrane region" description="Helical" evidence="6">
    <location>
        <begin position="1096"/>
        <end position="1118"/>
    </location>
</feature>
<comment type="caution">
    <text evidence="8">The sequence shown here is derived from an EMBL/GenBank/DDBJ whole genome shotgun (WGS) entry which is preliminary data.</text>
</comment>
<sequence>MCWPIPAPAPRVRKTHYDVVLGIATENLTLDTVEAIIITIHQKIQGSSFAKCEVITPQELRRLCLTEVQDDAGEVSTSGSQGSNSSNNATTTLESLCFRWKLHEKLTDLGEEDPVQLVMEIKTWQGESPDYGSIKLHFAEILTEARKFYMDDPLYREHRPFIHTVDLNRTGCFQLDSAQEALKKVTDYRISGDGAHILVAAVAGEHQLLQLWNFNEPPPMEPQSSSQVSDRTRQSMDSRGSLPNEPLQPRLEAWMKLPVTDDTQYELCLSWDATQFACIELPRPFVRPSMEIIEGDISNNTMFYKVETNYNTVPAGAIAGSGFRRFNPEERCPGLKNLLAGAAFHIVATQKQDVKNELFVTCDGVTIEVYSVFEAWSHKGSFSLDHSKNAPKCATDAANALRNNLRGSYLIMRDRVAHRVSTWDITRGIRQSSYTNLTYDQLENVNNLAAVSKDGKRIVVPDKHQFDIYWTETWTLVANYTFRDMDYNPTIRPFRFIRDGMQIMVSLDSQQLPLYRRNRGFILDANRGSLVEEYIAEGCDTFRMVFDNLINPRAICIGASQLSLFDVEDRIVSSPKRLKKGCSESCRSIASFEDHGLTEATAPSGLRFKTERSIVPIVVHGRREDLVVVIVTVLEENGQQTQRMSIPLPKNLKLHSATFVNKCSHLLISLNELVMIWSAPTAPQDKFALQLVHTVHRPTSCKVCPHRRVYGLCTQSEDVTVGINLDDPIPGTEAEFMAGVAHLPLIFEKASDFVQQEIIQYIGNNINVVCSGERYDSDVVQSVCCERMADTYRPTVKLWRALLAHPAGRWIPRHDMVKKNNPIFRLLARMEDHPEAFKLAEVFIDYCLRQARLEKDPHFLLPIRQCLQELTDPFKPHSEITLKMYRELAYLPVRDREAICVYYALVLIGVFMDTYHYNNEPAITCTFVFIAGLSYLLIVQEILQMLTEGRSYFQSVYNYVDLLAFIPPFVASILQITQSDPGAQNSLLSFSVLFVFLHFLFELRVIRSVCKFVSIIIHAVASIKVFFFVVVGGIIAFAVAILHLMRNCTGAIVCPSYTEGFSLNILRAISMTYFMMGGRYDAVSNGFSQDDIDFHIIMIAFFFFTVILMLNVLIGRTWELEWLQNRMRYVEGAENLSYDIPVFRKMSNYFSEMIYYTATPLQVREYRKKTKKIKEESSPIVDAIPIVGAKSHMFAADTFGDSG</sequence>
<accession>A0A9P5SAG7</accession>
<dbReference type="InterPro" id="IPR005821">
    <property type="entry name" value="Ion_trans_dom"/>
</dbReference>
<proteinExistence type="predicted"/>
<keyword evidence="9" id="KW-1185">Reference proteome</keyword>
<evidence type="ECO:0000256" key="2">
    <source>
        <dbReference type="ARBA" id="ARBA00022692"/>
    </source>
</evidence>
<keyword evidence="2 6" id="KW-0812">Transmembrane</keyword>
<evidence type="ECO:0000256" key="6">
    <source>
        <dbReference type="SAM" id="Phobius"/>
    </source>
</evidence>
<evidence type="ECO:0000259" key="7">
    <source>
        <dbReference type="Pfam" id="PF00520"/>
    </source>
</evidence>
<dbReference type="AlphaFoldDB" id="A0A9P5SAG7"/>
<feature type="transmembrane region" description="Helical" evidence="6">
    <location>
        <begin position="956"/>
        <end position="974"/>
    </location>
</feature>
<feature type="domain" description="Ion transport" evidence="7">
    <location>
        <begin position="909"/>
        <end position="1115"/>
    </location>
</feature>
<keyword evidence="3 6" id="KW-1133">Transmembrane helix</keyword>
<gene>
    <name evidence="8" type="ORF">BG006_001794</name>
</gene>
<feature type="transmembrane region" description="Helical" evidence="6">
    <location>
        <begin position="1012"/>
        <end position="1045"/>
    </location>
</feature>
<feature type="transmembrane region" description="Helical" evidence="6">
    <location>
        <begin position="986"/>
        <end position="1006"/>
    </location>
</feature>
<name>A0A9P5SAG7_9FUNG</name>
<evidence type="ECO:0000256" key="5">
    <source>
        <dbReference type="SAM" id="MobiDB-lite"/>
    </source>
</evidence>
<comment type="subcellular location">
    <subcellularLocation>
        <location evidence="1">Membrane</location>
        <topology evidence="1">Multi-pass membrane protein</topology>
    </subcellularLocation>
</comment>
<protein>
    <recommendedName>
        <fullName evidence="7">Ion transport domain-containing protein</fullName>
    </recommendedName>
</protein>
<dbReference type="Proteomes" id="UP000696485">
    <property type="component" value="Unassembled WGS sequence"/>
</dbReference>
<feature type="transmembrane region" description="Helical" evidence="6">
    <location>
        <begin position="925"/>
        <end position="944"/>
    </location>
</feature>
<reference evidence="8" key="1">
    <citation type="journal article" date="2020" name="Fungal Divers.">
        <title>Resolving the Mortierellaceae phylogeny through synthesis of multi-gene phylogenetics and phylogenomics.</title>
        <authorList>
            <person name="Vandepol N."/>
            <person name="Liber J."/>
            <person name="Desiro A."/>
            <person name="Na H."/>
            <person name="Kennedy M."/>
            <person name="Barry K."/>
            <person name="Grigoriev I.V."/>
            <person name="Miller A.N."/>
            <person name="O'Donnell K."/>
            <person name="Stajich J.E."/>
            <person name="Bonito G."/>
        </authorList>
    </citation>
    <scope>NUCLEOTIDE SEQUENCE</scope>
    <source>
        <strain evidence="8">NVP1</strain>
    </source>
</reference>
<evidence type="ECO:0000313" key="9">
    <source>
        <dbReference type="Proteomes" id="UP000696485"/>
    </source>
</evidence>
<keyword evidence="4 6" id="KW-0472">Membrane</keyword>
<evidence type="ECO:0000256" key="3">
    <source>
        <dbReference type="ARBA" id="ARBA00022989"/>
    </source>
</evidence>
<evidence type="ECO:0000256" key="4">
    <source>
        <dbReference type="ARBA" id="ARBA00023136"/>
    </source>
</evidence>
<dbReference type="EMBL" id="JAAAUY010001373">
    <property type="protein sequence ID" value="KAF9323066.1"/>
    <property type="molecule type" value="Genomic_DNA"/>
</dbReference>
<organism evidence="8 9">
    <name type="scientific">Podila minutissima</name>
    <dbReference type="NCBI Taxonomy" id="64525"/>
    <lineage>
        <taxon>Eukaryota</taxon>
        <taxon>Fungi</taxon>
        <taxon>Fungi incertae sedis</taxon>
        <taxon>Mucoromycota</taxon>
        <taxon>Mortierellomycotina</taxon>
        <taxon>Mortierellomycetes</taxon>
        <taxon>Mortierellales</taxon>
        <taxon>Mortierellaceae</taxon>
        <taxon>Podila</taxon>
    </lineage>
</organism>
<evidence type="ECO:0000256" key="1">
    <source>
        <dbReference type="ARBA" id="ARBA00004141"/>
    </source>
</evidence>